<feature type="compositionally biased region" description="Basic residues" evidence="1">
    <location>
        <begin position="8"/>
        <end position="22"/>
    </location>
</feature>
<reference evidence="4" key="1">
    <citation type="journal article" date="2019" name="Int. J. Syst. Evol. Microbiol.">
        <title>The Global Catalogue of Microorganisms (GCM) 10K type strain sequencing project: providing services to taxonomists for standard genome sequencing and annotation.</title>
        <authorList>
            <consortium name="The Broad Institute Genomics Platform"/>
            <consortium name="The Broad Institute Genome Sequencing Center for Infectious Disease"/>
            <person name="Wu L."/>
            <person name="Ma J."/>
        </authorList>
    </citation>
    <scope>NUCLEOTIDE SEQUENCE [LARGE SCALE GENOMIC DNA]</scope>
    <source>
        <strain evidence="4">JCM 9650</strain>
    </source>
</reference>
<evidence type="ECO:0000313" key="3">
    <source>
        <dbReference type="EMBL" id="GAA2945499.1"/>
    </source>
</evidence>
<proteinExistence type="predicted"/>
<dbReference type="InterPro" id="IPR042070">
    <property type="entry name" value="PucR_C-HTH_sf"/>
</dbReference>
<dbReference type="PANTHER" id="PTHR33744">
    <property type="entry name" value="CARBOHYDRATE DIACID REGULATOR"/>
    <property type="match status" value="1"/>
</dbReference>
<comment type="caution">
    <text evidence="3">The sequence shown here is derived from an EMBL/GenBank/DDBJ whole genome shotgun (WGS) entry which is preliminary data.</text>
</comment>
<gene>
    <name evidence="3" type="ORF">GCM10010478_53540</name>
</gene>
<feature type="domain" description="PucR C-terminal helix-turn-helix" evidence="2">
    <location>
        <begin position="385"/>
        <end position="427"/>
    </location>
</feature>
<protein>
    <submittedName>
        <fullName evidence="3">Helix-turn-helix domain-containing protein</fullName>
    </submittedName>
</protein>
<dbReference type="PANTHER" id="PTHR33744:SF1">
    <property type="entry name" value="DNA-BINDING TRANSCRIPTIONAL ACTIVATOR ADER"/>
    <property type="match status" value="1"/>
</dbReference>
<dbReference type="Proteomes" id="UP001501423">
    <property type="component" value="Unassembled WGS sequence"/>
</dbReference>
<evidence type="ECO:0000313" key="4">
    <source>
        <dbReference type="Proteomes" id="UP001501423"/>
    </source>
</evidence>
<feature type="region of interest" description="Disordered" evidence="1">
    <location>
        <begin position="1"/>
        <end position="67"/>
    </location>
</feature>
<keyword evidence="4" id="KW-1185">Reference proteome</keyword>
<dbReference type="InterPro" id="IPR025736">
    <property type="entry name" value="PucR_C-HTH_dom"/>
</dbReference>
<feature type="domain" description="PucR C-terminal helix-turn-helix" evidence="2">
    <location>
        <begin position="476"/>
        <end position="531"/>
    </location>
</feature>
<accession>A0ABP6JSG1</accession>
<sequence length="546" mass="58500">MPPAPHAAAHRSRVTRRGRAGARRAGVSRPGPWGNVPRPGHGARDEGKAEVTGGKDTAHGTATETAGRPGWARELLEHLRPAGRDVRRVVDWLAGAVDAEAALRDGAGDLLAGVPLPLDEALAADVASGRIASAAWDGDGRHLRLVRIGHPTGACVLAVSRRTPFDRHASDVVTHTAQVIELLLTAHETEAAGIRLRRATADLRLAILQLLMVEDTVSARRVAAGLWPGLLDAETACVYVLESDPSVRDRLAAECIERTQEEALVVRCPAVDGHVIVLSPREATAADLRSLVGRHPDTFVGGSVWQSLARTATAYGQAVSALAVARFRPDKTAVYAERTHPERLMDPAALRTWAARVLRPLDALPHHTRAEVLATTRLGLEFTAVATAKILGVSRNTVRARMDRAESMLGVDFDDVTVRAVVHLALHTQINLLDGQGPADSAASARRLTELLSGPAVSSWARQLLGRLDPDPRNVRRTLRTWIAEGANAERAAQALGMHAQTVREHVRSAEPILERQLLAAGTDLYEVALAHLAVGDLEQPLFAGE</sequence>
<dbReference type="EMBL" id="BAAAVA010000087">
    <property type="protein sequence ID" value="GAA2945499.1"/>
    <property type="molecule type" value="Genomic_DNA"/>
</dbReference>
<organism evidence="3 4">
    <name type="scientific">Streptomyces erythrogriseus</name>
    <dbReference type="NCBI Taxonomy" id="284027"/>
    <lineage>
        <taxon>Bacteria</taxon>
        <taxon>Bacillati</taxon>
        <taxon>Actinomycetota</taxon>
        <taxon>Actinomycetes</taxon>
        <taxon>Kitasatosporales</taxon>
        <taxon>Streptomycetaceae</taxon>
        <taxon>Streptomyces</taxon>
        <taxon>Streptomyces griseoincarnatus group</taxon>
    </lineage>
</organism>
<dbReference type="Gene3D" id="1.10.10.2840">
    <property type="entry name" value="PucR C-terminal helix-turn-helix domain"/>
    <property type="match status" value="2"/>
</dbReference>
<evidence type="ECO:0000259" key="2">
    <source>
        <dbReference type="Pfam" id="PF13556"/>
    </source>
</evidence>
<dbReference type="InterPro" id="IPR051448">
    <property type="entry name" value="CdaR-like_regulators"/>
</dbReference>
<name>A0ABP6JSG1_9ACTN</name>
<evidence type="ECO:0000256" key="1">
    <source>
        <dbReference type="SAM" id="MobiDB-lite"/>
    </source>
</evidence>
<dbReference type="Pfam" id="PF13556">
    <property type="entry name" value="HTH_30"/>
    <property type="match status" value="2"/>
</dbReference>
<feature type="compositionally biased region" description="Low complexity" evidence="1">
    <location>
        <begin position="23"/>
        <end position="32"/>
    </location>
</feature>